<dbReference type="Proteomes" id="UP000801492">
    <property type="component" value="Unassembled WGS sequence"/>
</dbReference>
<dbReference type="Pfam" id="PF00620">
    <property type="entry name" value="RhoGAP"/>
    <property type="match status" value="1"/>
</dbReference>
<proteinExistence type="predicted"/>
<reference evidence="2" key="1">
    <citation type="submission" date="2019-08" db="EMBL/GenBank/DDBJ databases">
        <title>The genome of the North American firefly Photinus pyralis.</title>
        <authorList>
            <consortium name="Photinus pyralis genome working group"/>
            <person name="Fallon T.R."/>
            <person name="Sander Lower S.E."/>
            <person name="Weng J.-K."/>
        </authorList>
    </citation>
    <scope>NUCLEOTIDE SEQUENCE</scope>
    <source>
        <strain evidence="2">TRF0915ILg1</strain>
        <tissue evidence="2">Whole body</tissue>
    </source>
</reference>
<organism evidence="2 3">
    <name type="scientific">Ignelater luminosus</name>
    <name type="common">Cucubano</name>
    <name type="synonym">Pyrophorus luminosus</name>
    <dbReference type="NCBI Taxonomy" id="2038154"/>
    <lineage>
        <taxon>Eukaryota</taxon>
        <taxon>Metazoa</taxon>
        <taxon>Ecdysozoa</taxon>
        <taxon>Arthropoda</taxon>
        <taxon>Hexapoda</taxon>
        <taxon>Insecta</taxon>
        <taxon>Pterygota</taxon>
        <taxon>Neoptera</taxon>
        <taxon>Endopterygota</taxon>
        <taxon>Coleoptera</taxon>
        <taxon>Polyphaga</taxon>
        <taxon>Elateriformia</taxon>
        <taxon>Elateroidea</taxon>
        <taxon>Elateridae</taxon>
        <taxon>Agrypninae</taxon>
        <taxon>Pyrophorini</taxon>
        <taxon>Ignelater</taxon>
    </lineage>
</organism>
<keyword evidence="3" id="KW-1185">Reference proteome</keyword>
<feature type="domain" description="Rho-GAP" evidence="1">
    <location>
        <begin position="14"/>
        <end position="157"/>
    </location>
</feature>
<gene>
    <name evidence="2" type="ORF">ILUMI_10459</name>
</gene>
<dbReference type="SUPFAM" id="SSF48350">
    <property type="entry name" value="GTPase activation domain, GAP"/>
    <property type="match status" value="1"/>
</dbReference>
<dbReference type="InterPro" id="IPR000198">
    <property type="entry name" value="RhoGAP_dom"/>
</dbReference>
<dbReference type="InterPro" id="IPR008936">
    <property type="entry name" value="Rho_GTPase_activation_prot"/>
</dbReference>
<protein>
    <recommendedName>
        <fullName evidence="1">Rho-GAP domain-containing protein</fullName>
    </recommendedName>
</protein>
<dbReference type="EMBL" id="VTPC01005723">
    <property type="protein sequence ID" value="KAF2895679.1"/>
    <property type="molecule type" value="Genomic_DNA"/>
</dbReference>
<sequence length="261" mass="30019">MLEKQIISEKSLTAVQELINFLKQNVRRRDVFHAAGHDVRVQQIANELERGGTGLRNLLDQGWVIESAAALQYFLIRLRKPLIPPHIQALALDENPGVSPEVVAQDILGLLRQDVAGRHATLVISVLDLLHCILKHSPSDELTGCNIPITMLPIFFNMQSEHILHWRRVAMVFVELIRLAPSYLNFPVDDELDDGMGMLENFDNNEQERINQAMLQQRLLEVNVVLRRYLIRPGYRGDSLGLEIFRPLQRQRQRPRRSVTY</sequence>
<dbReference type="GO" id="GO:0007165">
    <property type="term" value="P:signal transduction"/>
    <property type="evidence" value="ECO:0007669"/>
    <property type="project" value="InterPro"/>
</dbReference>
<accession>A0A8K0GDK7</accession>
<evidence type="ECO:0000313" key="2">
    <source>
        <dbReference type="EMBL" id="KAF2895679.1"/>
    </source>
</evidence>
<dbReference type="Gene3D" id="1.10.555.10">
    <property type="entry name" value="Rho GTPase activation protein"/>
    <property type="match status" value="1"/>
</dbReference>
<comment type="caution">
    <text evidence="2">The sequence shown here is derived from an EMBL/GenBank/DDBJ whole genome shotgun (WGS) entry which is preliminary data.</text>
</comment>
<evidence type="ECO:0000259" key="1">
    <source>
        <dbReference type="Pfam" id="PF00620"/>
    </source>
</evidence>
<name>A0A8K0GDK7_IGNLU</name>
<dbReference type="OrthoDB" id="8196131at2759"/>
<dbReference type="AlphaFoldDB" id="A0A8K0GDK7"/>
<evidence type="ECO:0000313" key="3">
    <source>
        <dbReference type="Proteomes" id="UP000801492"/>
    </source>
</evidence>